<evidence type="ECO:0000256" key="1">
    <source>
        <dbReference type="ARBA" id="ARBA00004071"/>
    </source>
</evidence>
<dbReference type="EMBL" id="CAJFCW020000006">
    <property type="protein sequence ID" value="CAG9125789.1"/>
    <property type="molecule type" value="Genomic_DNA"/>
</dbReference>
<feature type="domain" description="Glycoside hydrolase family 29 N-terminal" evidence="7">
    <location>
        <begin position="5"/>
        <end position="58"/>
    </location>
</feature>
<proteinExistence type="inferred from homology"/>
<keyword evidence="10" id="KW-1185">Reference proteome</keyword>
<dbReference type="OrthoDB" id="6039950at2759"/>
<name>A0A811LLH8_9BILA</name>
<dbReference type="EMBL" id="CAJFDH010000006">
    <property type="protein sequence ID" value="CAD5229106.1"/>
    <property type="molecule type" value="Genomic_DNA"/>
</dbReference>
<dbReference type="InterPro" id="IPR017853">
    <property type="entry name" value="GH"/>
</dbReference>
<comment type="function">
    <text evidence="1">Alpha-L-fucosidase is responsible for hydrolyzing the alpha-1,6-linked fucose joined to the reducing-end N-acetylglucosamine of the carbohydrate moieties of glycoproteins.</text>
</comment>
<dbReference type="InterPro" id="IPR057739">
    <property type="entry name" value="Glyco_hydro_29_N"/>
</dbReference>
<dbReference type="PANTHER" id="PTHR10030">
    <property type="entry name" value="ALPHA-L-FUCOSIDASE"/>
    <property type="match status" value="1"/>
</dbReference>
<dbReference type="InterPro" id="IPR016286">
    <property type="entry name" value="FUC_metazoa-typ"/>
</dbReference>
<evidence type="ECO:0000256" key="4">
    <source>
        <dbReference type="ARBA" id="ARBA00022729"/>
    </source>
</evidence>
<dbReference type="InterPro" id="IPR031919">
    <property type="entry name" value="Fucosidase_C"/>
</dbReference>
<organism evidence="9 10">
    <name type="scientific">Bursaphelenchus okinawaensis</name>
    <dbReference type="NCBI Taxonomy" id="465554"/>
    <lineage>
        <taxon>Eukaryota</taxon>
        <taxon>Metazoa</taxon>
        <taxon>Ecdysozoa</taxon>
        <taxon>Nematoda</taxon>
        <taxon>Chromadorea</taxon>
        <taxon>Rhabditida</taxon>
        <taxon>Tylenchina</taxon>
        <taxon>Tylenchomorpha</taxon>
        <taxon>Aphelenchoidea</taxon>
        <taxon>Aphelenchoididae</taxon>
        <taxon>Bursaphelenchus</taxon>
    </lineage>
</organism>
<dbReference type="EC" id="3.2.1.51" evidence="3"/>
<dbReference type="AlphaFoldDB" id="A0A811LLH8"/>
<keyword evidence="4" id="KW-0732">Signal</keyword>
<dbReference type="GO" id="GO:0004560">
    <property type="term" value="F:alpha-L-fucosidase activity"/>
    <property type="evidence" value="ECO:0007669"/>
    <property type="project" value="UniProtKB-EC"/>
</dbReference>
<dbReference type="InterPro" id="IPR000933">
    <property type="entry name" value="Glyco_hydro_29"/>
</dbReference>
<dbReference type="GO" id="GO:0006004">
    <property type="term" value="P:fucose metabolic process"/>
    <property type="evidence" value="ECO:0007669"/>
    <property type="project" value="InterPro"/>
</dbReference>
<evidence type="ECO:0000256" key="5">
    <source>
        <dbReference type="ARBA" id="ARBA00022801"/>
    </source>
</evidence>
<comment type="similarity">
    <text evidence="2">Belongs to the glycosyl hydrolase 29 family.</text>
</comment>
<dbReference type="Pfam" id="PF01120">
    <property type="entry name" value="Alpha_L_fucos"/>
    <property type="match status" value="1"/>
</dbReference>
<keyword evidence="6" id="KW-0326">Glycosidase</keyword>
<dbReference type="PRINTS" id="PR00741">
    <property type="entry name" value="GLHYDRLASE29"/>
</dbReference>
<protein>
    <recommendedName>
        <fullName evidence="3">alpha-L-fucosidase</fullName>
        <ecNumber evidence="3">3.2.1.51</ecNumber>
    </recommendedName>
</protein>
<gene>
    <name evidence="9" type="ORF">BOKJ2_LOCUS13165</name>
</gene>
<sequence>MNTGDVLSMKEVLNYFVRILAWGGNFLLNIGPNSLGIIDPLFEERLRDLGSFTNANGEAIYESKPWIYQNESDYIWYTSKTTGVELDKSRVYNPQLEEATTVYAFVTKFEDKVEFKLSKPTDKTKNTLLGKNTALKFKYENNVLTVSLPSFRNLPRLDCIVLKLENLQADNVSIETSLT</sequence>
<evidence type="ECO:0000256" key="3">
    <source>
        <dbReference type="ARBA" id="ARBA00012662"/>
    </source>
</evidence>
<evidence type="ECO:0000256" key="6">
    <source>
        <dbReference type="ARBA" id="ARBA00023295"/>
    </source>
</evidence>
<evidence type="ECO:0000259" key="8">
    <source>
        <dbReference type="Pfam" id="PF16757"/>
    </source>
</evidence>
<evidence type="ECO:0000313" key="9">
    <source>
        <dbReference type="EMBL" id="CAD5229106.1"/>
    </source>
</evidence>
<dbReference type="GO" id="GO:0005764">
    <property type="term" value="C:lysosome"/>
    <property type="evidence" value="ECO:0007669"/>
    <property type="project" value="TreeGrafter"/>
</dbReference>
<dbReference type="Gene3D" id="3.20.20.80">
    <property type="entry name" value="Glycosidases"/>
    <property type="match status" value="1"/>
</dbReference>
<dbReference type="Proteomes" id="UP000614601">
    <property type="component" value="Unassembled WGS sequence"/>
</dbReference>
<dbReference type="Pfam" id="PF16757">
    <property type="entry name" value="Fucosidase_C"/>
    <property type="match status" value="1"/>
</dbReference>
<evidence type="ECO:0000259" key="7">
    <source>
        <dbReference type="Pfam" id="PF01120"/>
    </source>
</evidence>
<dbReference type="Proteomes" id="UP000783686">
    <property type="component" value="Unassembled WGS sequence"/>
</dbReference>
<accession>A0A811LLH8</accession>
<dbReference type="PANTHER" id="PTHR10030:SF37">
    <property type="entry name" value="ALPHA-L-FUCOSIDASE-RELATED"/>
    <property type="match status" value="1"/>
</dbReference>
<keyword evidence="5" id="KW-0378">Hydrolase</keyword>
<dbReference type="SUPFAM" id="SSF51445">
    <property type="entry name" value="(Trans)glycosidases"/>
    <property type="match status" value="1"/>
</dbReference>
<evidence type="ECO:0000313" key="10">
    <source>
        <dbReference type="Proteomes" id="UP000614601"/>
    </source>
</evidence>
<feature type="domain" description="Alpha-L-fucosidase C-terminal" evidence="8">
    <location>
        <begin position="90"/>
        <end position="164"/>
    </location>
</feature>
<reference evidence="9" key="1">
    <citation type="submission" date="2020-09" db="EMBL/GenBank/DDBJ databases">
        <authorList>
            <person name="Kikuchi T."/>
        </authorList>
    </citation>
    <scope>NUCLEOTIDE SEQUENCE</scope>
    <source>
        <strain evidence="9">SH1</strain>
    </source>
</reference>
<evidence type="ECO:0000256" key="2">
    <source>
        <dbReference type="ARBA" id="ARBA00007951"/>
    </source>
</evidence>
<comment type="caution">
    <text evidence="9">The sequence shown here is derived from an EMBL/GenBank/DDBJ whole genome shotgun (WGS) entry which is preliminary data.</text>
</comment>
<dbReference type="GO" id="GO:0016139">
    <property type="term" value="P:glycoside catabolic process"/>
    <property type="evidence" value="ECO:0007669"/>
    <property type="project" value="TreeGrafter"/>
</dbReference>